<protein>
    <submittedName>
        <fullName evidence="6">Tetratricopeptide repeat protein</fullName>
    </submittedName>
</protein>
<organism evidence="6 7">
    <name type="scientific">Pedobacter segetis</name>
    <dbReference type="NCBI Taxonomy" id="2793069"/>
    <lineage>
        <taxon>Bacteria</taxon>
        <taxon>Pseudomonadati</taxon>
        <taxon>Bacteroidota</taxon>
        <taxon>Sphingobacteriia</taxon>
        <taxon>Sphingobacteriales</taxon>
        <taxon>Sphingobacteriaceae</taxon>
        <taxon>Pedobacter</taxon>
    </lineage>
</organism>
<evidence type="ECO:0000256" key="1">
    <source>
        <dbReference type="PROSITE-ProRule" id="PRU00339"/>
    </source>
</evidence>
<dbReference type="SUPFAM" id="SSF55874">
    <property type="entry name" value="ATPase domain of HSP90 chaperone/DNA topoisomerase II/histidine kinase"/>
    <property type="match status" value="1"/>
</dbReference>
<dbReference type="PROSITE" id="PS50005">
    <property type="entry name" value="TPR"/>
    <property type="match status" value="1"/>
</dbReference>
<dbReference type="Pfam" id="PF02518">
    <property type="entry name" value="HATPase_c"/>
    <property type="match status" value="1"/>
</dbReference>
<evidence type="ECO:0000313" key="7">
    <source>
        <dbReference type="Proteomes" id="UP000660024"/>
    </source>
</evidence>
<accession>A0ABS1BFU3</accession>
<reference evidence="6 7" key="1">
    <citation type="submission" date="2020-12" db="EMBL/GenBank/DDBJ databases">
        <title>Bacterial novel species Pedobacter sp. SD-b isolated from soil.</title>
        <authorList>
            <person name="Jung H.-Y."/>
        </authorList>
    </citation>
    <scope>NUCLEOTIDE SEQUENCE [LARGE SCALE GENOMIC DNA]</scope>
    <source>
        <strain evidence="6 7">SD-b</strain>
    </source>
</reference>
<dbReference type="SUPFAM" id="SSF48452">
    <property type="entry name" value="TPR-like"/>
    <property type="match status" value="2"/>
</dbReference>
<dbReference type="InterPro" id="IPR003594">
    <property type="entry name" value="HATPase_dom"/>
</dbReference>
<dbReference type="EMBL" id="JAEHFY010000002">
    <property type="protein sequence ID" value="MBK0381742.1"/>
    <property type="molecule type" value="Genomic_DNA"/>
</dbReference>
<evidence type="ECO:0000313" key="6">
    <source>
        <dbReference type="EMBL" id="MBK0381742.1"/>
    </source>
</evidence>
<dbReference type="Pfam" id="PF06580">
    <property type="entry name" value="His_kinase"/>
    <property type="match status" value="1"/>
</dbReference>
<evidence type="ECO:0000256" key="2">
    <source>
        <dbReference type="SAM" id="Coils"/>
    </source>
</evidence>
<keyword evidence="3" id="KW-1133">Transmembrane helix</keyword>
<comment type="caution">
    <text evidence="6">The sequence shown here is derived from an EMBL/GenBank/DDBJ whole genome shotgun (WGS) entry which is preliminary data.</text>
</comment>
<feature type="transmembrane region" description="Helical" evidence="3">
    <location>
        <begin position="410"/>
        <end position="430"/>
    </location>
</feature>
<keyword evidence="2" id="KW-0175">Coiled coil</keyword>
<proteinExistence type="predicted"/>
<feature type="coiled-coil region" evidence="2">
    <location>
        <begin position="438"/>
        <end position="472"/>
    </location>
</feature>
<keyword evidence="3" id="KW-0472">Membrane</keyword>
<dbReference type="InterPro" id="IPR036890">
    <property type="entry name" value="HATPase_C_sf"/>
</dbReference>
<evidence type="ECO:0000256" key="3">
    <source>
        <dbReference type="SAM" id="Phobius"/>
    </source>
</evidence>
<dbReference type="InterPro" id="IPR050640">
    <property type="entry name" value="Bact_2-comp_sensor_kinase"/>
</dbReference>
<dbReference type="RefSeq" id="WP_200584522.1">
    <property type="nucleotide sequence ID" value="NZ_JAEHFY010000002.1"/>
</dbReference>
<dbReference type="InterPro" id="IPR010559">
    <property type="entry name" value="Sig_transdc_His_kin_internal"/>
</dbReference>
<dbReference type="Gene3D" id="1.25.40.10">
    <property type="entry name" value="Tetratricopeptide repeat domain"/>
    <property type="match status" value="2"/>
</dbReference>
<evidence type="ECO:0000259" key="4">
    <source>
        <dbReference type="Pfam" id="PF02518"/>
    </source>
</evidence>
<keyword evidence="7" id="KW-1185">Reference proteome</keyword>
<dbReference type="PANTHER" id="PTHR34220">
    <property type="entry name" value="SENSOR HISTIDINE KINASE YPDA"/>
    <property type="match status" value="1"/>
</dbReference>
<feature type="repeat" description="TPR" evidence="1">
    <location>
        <begin position="121"/>
        <end position="154"/>
    </location>
</feature>
<dbReference type="Pfam" id="PF13424">
    <property type="entry name" value="TPR_12"/>
    <property type="match status" value="1"/>
</dbReference>
<feature type="coiled-coil region" evidence="2">
    <location>
        <begin position="377"/>
        <end position="404"/>
    </location>
</feature>
<dbReference type="SMART" id="SM00028">
    <property type="entry name" value="TPR"/>
    <property type="match status" value="4"/>
</dbReference>
<evidence type="ECO:0000259" key="5">
    <source>
        <dbReference type="Pfam" id="PF06580"/>
    </source>
</evidence>
<keyword evidence="1" id="KW-0802">TPR repeat</keyword>
<feature type="domain" description="Signal transduction histidine kinase internal region" evidence="5">
    <location>
        <begin position="465"/>
        <end position="543"/>
    </location>
</feature>
<keyword evidence="3" id="KW-0812">Transmembrane</keyword>
<dbReference type="Proteomes" id="UP000660024">
    <property type="component" value="Unassembled WGS sequence"/>
</dbReference>
<dbReference type="PANTHER" id="PTHR34220:SF7">
    <property type="entry name" value="SENSOR HISTIDINE KINASE YPDA"/>
    <property type="match status" value="1"/>
</dbReference>
<dbReference type="InterPro" id="IPR011990">
    <property type="entry name" value="TPR-like_helical_dom_sf"/>
</dbReference>
<gene>
    <name evidence="6" type="ORF">I5M32_02110</name>
</gene>
<name>A0ABS1BFU3_9SPHI</name>
<dbReference type="Gene3D" id="3.30.565.10">
    <property type="entry name" value="Histidine kinase-like ATPase, C-terminal domain"/>
    <property type="match status" value="1"/>
</dbReference>
<sequence length="674" mass="77149">MRTTLVVILIGKIMFGFAQESQKTIDSLKYAIAHAKPDTTKAKALYRLAEFYINSQPDSSYYYSSKCLKLVKEINWDKGIGAVESCFGRIYSNKGDNKEALKHYEISLQKAIKIDFKPNIISSLINIGSAYQMMSDLVKATEYIEKALKIAKETNNARLTAFCYSNLSDIFFAHQDIEKSLSYNQIALGYALQSDDLNEVGSIYMKIAGVYLSQNKLPLAEKNYKNALRMYRKTNNRFGEAQVLSNYALIFENEIGKQKKLYYLLKANEIYNQVNPKSINSITNMGNIGGTYAGIAIIDQSLSKTKTLITANQKDSLLKKAVSYLNKAILYSKEVNDMDDLSYFSDNLAQVQEYQGDYKNALKNFKISKNIDDSLYSQKAKNKIAKLESQKDLDKKDLEIADNRSKMKQLWIYGLIAIIIIVLIAGLVVFKYRLKQLRLKNELEKNAAENRAKELTHKNKLTEIELKAIRSQMNPHFIFNVLNSIESYVIENDSKTASRLIQKFASLSRLILENSTQSLVSAEKEFKALQLYTELEAIRFNHHFSYNFELKNRSPLKEIMMPPMLIQPLIENSIHHGLKNQKDKKNHILIKIEEIDKELTFTVKDNGIGLKEAAKLKSNHLFKEQSFGLKGIKERLKIMEHFNRSGNIDIYEEENLQGTIAVLTLPLILKKINF</sequence>
<dbReference type="InterPro" id="IPR019734">
    <property type="entry name" value="TPR_rpt"/>
</dbReference>
<feature type="domain" description="Histidine kinase/HSP90-like ATPase" evidence="4">
    <location>
        <begin position="565"/>
        <end position="667"/>
    </location>
</feature>